<evidence type="ECO:0000313" key="1">
    <source>
        <dbReference type="EMBL" id="KAJ1122419.1"/>
    </source>
</evidence>
<protein>
    <submittedName>
        <fullName evidence="1">Uncharacterized protein</fullName>
    </submittedName>
</protein>
<feature type="non-terminal residue" evidence="1">
    <location>
        <position position="1"/>
    </location>
</feature>
<feature type="non-terminal residue" evidence="1">
    <location>
        <position position="97"/>
    </location>
</feature>
<keyword evidence="2" id="KW-1185">Reference proteome</keyword>
<proteinExistence type="predicted"/>
<dbReference type="Proteomes" id="UP001066276">
    <property type="component" value="Chromosome 7"/>
</dbReference>
<evidence type="ECO:0000313" key="2">
    <source>
        <dbReference type="Proteomes" id="UP001066276"/>
    </source>
</evidence>
<sequence>MLRSSVGTIDLLEKFGRLPFLAGAAAKSRWNCCQTAAGDDLEKRCTGGLKRNKTSKLKNNTAKNRIVPEAWKECGETAHGMWSYQNVCSPNFYELPM</sequence>
<dbReference type="EMBL" id="JANPWB010000011">
    <property type="protein sequence ID" value="KAJ1122419.1"/>
    <property type="molecule type" value="Genomic_DNA"/>
</dbReference>
<organism evidence="1 2">
    <name type="scientific">Pleurodeles waltl</name>
    <name type="common">Iberian ribbed newt</name>
    <dbReference type="NCBI Taxonomy" id="8319"/>
    <lineage>
        <taxon>Eukaryota</taxon>
        <taxon>Metazoa</taxon>
        <taxon>Chordata</taxon>
        <taxon>Craniata</taxon>
        <taxon>Vertebrata</taxon>
        <taxon>Euteleostomi</taxon>
        <taxon>Amphibia</taxon>
        <taxon>Batrachia</taxon>
        <taxon>Caudata</taxon>
        <taxon>Salamandroidea</taxon>
        <taxon>Salamandridae</taxon>
        <taxon>Pleurodelinae</taxon>
        <taxon>Pleurodeles</taxon>
    </lineage>
</organism>
<reference evidence="1" key="1">
    <citation type="journal article" date="2022" name="bioRxiv">
        <title>Sequencing and chromosome-scale assembly of the giantPleurodeles waltlgenome.</title>
        <authorList>
            <person name="Brown T."/>
            <person name="Elewa A."/>
            <person name="Iarovenko S."/>
            <person name="Subramanian E."/>
            <person name="Araus A.J."/>
            <person name="Petzold A."/>
            <person name="Susuki M."/>
            <person name="Suzuki K.-i.T."/>
            <person name="Hayashi T."/>
            <person name="Toyoda A."/>
            <person name="Oliveira C."/>
            <person name="Osipova E."/>
            <person name="Leigh N.D."/>
            <person name="Simon A."/>
            <person name="Yun M.H."/>
        </authorList>
    </citation>
    <scope>NUCLEOTIDE SEQUENCE</scope>
    <source>
        <strain evidence="1">20211129_DDA</strain>
        <tissue evidence="1">Liver</tissue>
    </source>
</reference>
<dbReference type="AlphaFoldDB" id="A0AAV7P6D0"/>
<comment type="caution">
    <text evidence="1">The sequence shown here is derived from an EMBL/GenBank/DDBJ whole genome shotgun (WGS) entry which is preliminary data.</text>
</comment>
<name>A0AAV7P6D0_PLEWA</name>
<gene>
    <name evidence="1" type="ORF">NDU88_000906</name>
</gene>
<accession>A0AAV7P6D0</accession>